<reference evidence="1" key="2">
    <citation type="journal article" date="2024" name="Plant">
        <title>Genomic evolution and insights into agronomic trait innovations of Sesamum species.</title>
        <authorList>
            <person name="Miao H."/>
            <person name="Wang L."/>
            <person name="Qu L."/>
            <person name="Liu H."/>
            <person name="Sun Y."/>
            <person name="Le M."/>
            <person name="Wang Q."/>
            <person name="Wei S."/>
            <person name="Zheng Y."/>
            <person name="Lin W."/>
            <person name="Duan Y."/>
            <person name="Cao H."/>
            <person name="Xiong S."/>
            <person name="Wang X."/>
            <person name="Wei L."/>
            <person name="Li C."/>
            <person name="Ma Q."/>
            <person name="Ju M."/>
            <person name="Zhao R."/>
            <person name="Li G."/>
            <person name="Mu C."/>
            <person name="Tian Q."/>
            <person name="Mei H."/>
            <person name="Zhang T."/>
            <person name="Gao T."/>
            <person name="Zhang H."/>
        </authorList>
    </citation>
    <scope>NUCLEOTIDE SEQUENCE</scope>
    <source>
        <strain evidence="1">KEN1</strain>
    </source>
</reference>
<reference evidence="1" key="1">
    <citation type="submission" date="2020-06" db="EMBL/GenBank/DDBJ databases">
        <authorList>
            <person name="Li T."/>
            <person name="Hu X."/>
            <person name="Zhang T."/>
            <person name="Song X."/>
            <person name="Zhang H."/>
            <person name="Dai N."/>
            <person name="Sheng W."/>
            <person name="Hou X."/>
            <person name="Wei L."/>
        </authorList>
    </citation>
    <scope>NUCLEOTIDE SEQUENCE</scope>
    <source>
        <strain evidence="1">KEN1</strain>
        <tissue evidence="1">Leaf</tissue>
    </source>
</reference>
<protein>
    <submittedName>
        <fullName evidence="1">Uncharacterized protein</fullName>
    </submittedName>
</protein>
<name>A0AAW2UGS3_9LAMI</name>
<accession>A0AAW2UGS3</accession>
<proteinExistence type="predicted"/>
<comment type="caution">
    <text evidence="1">The sequence shown here is derived from an EMBL/GenBank/DDBJ whole genome shotgun (WGS) entry which is preliminary data.</text>
</comment>
<gene>
    <name evidence="1" type="ORF">Slati_3429200</name>
</gene>
<evidence type="ECO:0000313" key="1">
    <source>
        <dbReference type="EMBL" id="KAL0415973.1"/>
    </source>
</evidence>
<dbReference type="EMBL" id="JACGWN010000012">
    <property type="protein sequence ID" value="KAL0415973.1"/>
    <property type="molecule type" value="Genomic_DNA"/>
</dbReference>
<sequence>MGPGLDGLRARWGSILLPVEASSFSFHLVFIHEQAEGCLRVTSTAMYLGMANLCGRGAAPCRRIR</sequence>
<dbReference type="AlphaFoldDB" id="A0AAW2UGS3"/>
<organism evidence="1">
    <name type="scientific">Sesamum latifolium</name>
    <dbReference type="NCBI Taxonomy" id="2727402"/>
    <lineage>
        <taxon>Eukaryota</taxon>
        <taxon>Viridiplantae</taxon>
        <taxon>Streptophyta</taxon>
        <taxon>Embryophyta</taxon>
        <taxon>Tracheophyta</taxon>
        <taxon>Spermatophyta</taxon>
        <taxon>Magnoliopsida</taxon>
        <taxon>eudicotyledons</taxon>
        <taxon>Gunneridae</taxon>
        <taxon>Pentapetalae</taxon>
        <taxon>asterids</taxon>
        <taxon>lamiids</taxon>
        <taxon>Lamiales</taxon>
        <taxon>Pedaliaceae</taxon>
        <taxon>Sesamum</taxon>
    </lineage>
</organism>